<dbReference type="Proteomes" id="UP001302666">
    <property type="component" value="Chromosome"/>
</dbReference>
<evidence type="ECO:0000313" key="3">
    <source>
        <dbReference type="Proteomes" id="UP001302666"/>
    </source>
</evidence>
<feature type="region of interest" description="Disordered" evidence="1">
    <location>
        <begin position="122"/>
        <end position="144"/>
    </location>
</feature>
<evidence type="ECO:0000256" key="1">
    <source>
        <dbReference type="SAM" id="MobiDB-lite"/>
    </source>
</evidence>
<dbReference type="EMBL" id="CP136704">
    <property type="protein sequence ID" value="WOI34757.1"/>
    <property type="molecule type" value="Genomic_DNA"/>
</dbReference>
<reference evidence="2 3" key="1">
    <citation type="submission" date="2023-10" db="EMBL/GenBank/DDBJ databases">
        <title>Eight complete genome sequences of bacteria isolated from laboratory stock of Giant Kelp gametophytes.</title>
        <authorList>
            <person name="Tolentino B."/>
            <person name="Nuzhdin S."/>
        </authorList>
    </citation>
    <scope>NUCLEOTIDE SEQUENCE [LARGE SCALE GENOMIC DNA]</scope>
    <source>
        <strain evidence="2 3">LC.270.F.C4</strain>
    </source>
</reference>
<proteinExistence type="predicted"/>
<name>A0ABZ0HMJ6_TRISK</name>
<gene>
    <name evidence="2" type="ORF">R1T40_08535</name>
</gene>
<protein>
    <submittedName>
        <fullName evidence="2">Uncharacterized protein</fullName>
    </submittedName>
</protein>
<evidence type="ECO:0000313" key="2">
    <source>
        <dbReference type="EMBL" id="WOI34757.1"/>
    </source>
</evidence>
<keyword evidence="3" id="KW-1185">Reference proteome</keyword>
<organism evidence="2 3">
    <name type="scientific">Tritonibacter scottomollicae</name>
    <name type="common">Epibacterium scottomollicae</name>
    <dbReference type="NCBI Taxonomy" id="483013"/>
    <lineage>
        <taxon>Bacteria</taxon>
        <taxon>Pseudomonadati</taxon>
        <taxon>Pseudomonadota</taxon>
        <taxon>Alphaproteobacteria</taxon>
        <taxon>Rhodobacterales</taxon>
        <taxon>Paracoccaceae</taxon>
        <taxon>Tritonibacter</taxon>
    </lineage>
</organism>
<sequence>MRSDVLQYPYPLNLRWNHIQWFPVYFRRHLQGEFGVLADMDVQGAAFNLMAKAMEMCPPATLPLNTDLHALYLRMQPDEWRTLLQRKINPLHGWVEIQCGEEVRLTHPLLLEGLEEAVKASKLRQRGTVDRKRGSPPDAGRAPG</sequence>
<accession>A0ABZ0HMJ6</accession>
<dbReference type="RefSeq" id="WP_317386595.1">
    <property type="nucleotide sequence ID" value="NZ_CP136704.1"/>
</dbReference>